<evidence type="ECO:0000256" key="1">
    <source>
        <dbReference type="ARBA" id="ARBA00004613"/>
    </source>
</evidence>
<keyword evidence="3" id="KW-0964">Secreted</keyword>
<evidence type="ECO:0000256" key="4">
    <source>
        <dbReference type="ARBA" id="ARBA00022729"/>
    </source>
</evidence>
<evidence type="ECO:0000313" key="6">
    <source>
        <dbReference type="WBParaSite" id="PSAMB.scaffold1371size32458.g12734.t1"/>
    </source>
</evidence>
<proteinExistence type="inferred from homology"/>
<evidence type="ECO:0000256" key="2">
    <source>
        <dbReference type="ARBA" id="ARBA00007236"/>
    </source>
</evidence>
<dbReference type="GO" id="GO:0005576">
    <property type="term" value="C:extracellular region"/>
    <property type="evidence" value="ECO:0007669"/>
    <property type="project" value="UniProtKB-SubCell"/>
</dbReference>
<comment type="subcellular location">
    <subcellularLocation>
        <location evidence="1">Secreted</location>
    </subcellularLocation>
</comment>
<keyword evidence="5" id="KW-1185">Reference proteome</keyword>
<organism evidence="5 6">
    <name type="scientific">Plectus sambesii</name>
    <dbReference type="NCBI Taxonomy" id="2011161"/>
    <lineage>
        <taxon>Eukaryota</taxon>
        <taxon>Metazoa</taxon>
        <taxon>Ecdysozoa</taxon>
        <taxon>Nematoda</taxon>
        <taxon>Chromadorea</taxon>
        <taxon>Plectida</taxon>
        <taxon>Plectina</taxon>
        <taxon>Plectoidea</taxon>
        <taxon>Plectidae</taxon>
        <taxon>Plectus</taxon>
    </lineage>
</organism>
<dbReference type="AlphaFoldDB" id="A0A914UZH9"/>
<dbReference type="InterPro" id="IPR010345">
    <property type="entry name" value="IL-17_fam"/>
</dbReference>
<keyword evidence="4" id="KW-0732">Signal</keyword>
<evidence type="ECO:0000313" key="5">
    <source>
        <dbReference type="Proteomes" id="UP000887566"/>
    </source>
</evidence>
<name>A0A914UZH9_9BILA</name>
<dbReference type="Gene3D" id="2.10.90.10">
    <property type="entry name" value="Cystine-knot cytokines"/>
    <property type="match status" value="1"/>
</dbReference>
<reference evidence="6" key="1">
    <citation type="submission" date="2022-11" db="UniProtKB">
        <authorList>
            <consortium name="WormBaseParasite"/>
        </authorList>
    </citation>
    <scope>IDENTIFICATION</scope>
</reference>
<sequence length="124" mass="13944">MDNDNSCDNNRVDRIDAHSSLHERALCPFRYVLNYNPKRFPAALTEVQCLCDRPPAKHPLKSERPIECEPLRYQLRVLLFDEECGAFVDAMETIGLACLPVIQAAAPTHAVANIIRQLSAIPET</sequence>
<dbReference type="Proteomes" id="UP000887566">
    <property type="component" value="Unplaced"/>
</dbReference>
<dbReference type="InterPro" id="IPR029034">
    <property type="entry name" value="Cystine-knot_cytokine"/>
</dbReference>
<evidence type="ECO:0000256" key="3">
    <source>
        <dbReference type="ARBA" id="ARBA00022525"/>
    </source>
</evidence>
<dbReference type="WBParaSite" id="PSAMB.scaffold1371size32458.g12734.t1">
    <property type="protein sequence ID" value="PSAMB.scaffold1371size32458.g12734.t1"/>
    <property type="gene ID" value="PSAMB.scaffold1371size32458.g12734"/>
</dbReference>
<comment type="similarity">
    <text evidence="2">Belongs to the IL-17 family.</text>
</comment>
<dbReference type="GO" id="GO:0005125">
    <property type="term" value="F:cytokine activity"/>
    <property type="evidence" value="ECO:0007669"/>
    <property type="project" value="InterPro"/>
</dbReference>
<protein>
    <submittedName>
        <fullName evidence="6">Uncharacterized protein</fullName>
    </submittedName>
</protein>
<accession>A0A914UZH9</accession>
<dbReference type="Pfam" id="PF06083">
    <property type="entry name" value="IL17"/>
    <property type="match status" value="1"/>
</dbReference>
<dbReference type="SUPFAM" id="SSF57501">
    <property type="entry name" value="Cystine-knot cytokines"/>
    <property type="match status" value="1"/>
</dbReference>